<name>A0ABT1EGQ3_9FIRM</name>
<feature type="domain" description="RNA polymerase sigma-70" evidence="6">
    <location>
        <begin position="65"/>
        <end position="78"/>
    </location>
</feature>
<dbReference type="PRINTS" id="PR00046">
    <property type="entry name" value="SIGMA70FCT"/>
</dbReference>
<dbReference type="Pfam" id="PF04539">
    <property type="entry name" value="Sigma70_r3"/>
    <property type="match status" value="1"/>
</dbReference>
<dbReference type="InterPro" id="IPR036388">
    <property type="entry name" value="WH-like_DNA-bd_sf"/>
</dbReference>
<dbReference type="Gene3D" id="1.10.10.10">
    <property type="entry name" value="Winged helix-like DNA-binding domain superfamily/Winged helix DNA-binding domain"/>
    <property type="match status" value="2"/>
</dbReference>
<dbReference type="InterPro" id="IPR000943">
    <property type="entry name" value="RNA_pol_sigma70"/>
</dbReference>
<protein>
    <recommendedName>
        <fullName evidence="5">RNA polymerase sigma factor</fullName>
    </recommendedName>
</protein>
<dbReference type="Pfam" id="PF04545">
    <property type="entry name" value="Sigma70_r4"/>
    <property type="match status" value="1"/>
</dbReference>
<dbReference type="Pfam" id="PF04542">
    <property type="entry name" value="Sigma70_r2"/>
    <property type="match status" value="1"/>
</dbReference>
<dbReference type="InterPro" id="IPR007624">
    <property type="entry name" value="RNA_pol_sigma70_r3"/>
</dbReference>
<keyword evidence="3 5" id="KW-0238">DNA-binding</keyword>
<dbReference type="NCBIfam" id="TIGR02937">
    <property type="entry name" value="sigma70-ECF"/>
    <property type="match status" value="1"/>
</dbReference>
<dbReference type="PIRSF" id="PIRSF000770">
    <property type="entry name" value="RNA_pol_sigma-SigE/K"/>
    <property type="match status" value="1"/>
</dbReference>
<organism evidence="8 9">
    <name type="scientific">Ohessyouella blattaphilus</name>
    <dbReference type="NCBI Taxonomy" id="2949333"/>
    <lineage>
        <taxon>Bacteria</taxon>
        <taxon>Bacillati</taxon>
        <taxon>Bacillota</taxon>
        <taxon>Clostridia</taxon>
        <taxon>Lachnospirales</taxon>
        <taxon>Lachnospiraceae</taxon>
        <taxon>Ohessyouella</taxon>
    </lineage>
</organism>
<dbReference type="InterPro" id="IPR009042">
    <property type="entry name" value="RNA_pol_sigma70_r1_2"/>
</dbReference>
<dbReference type="SUPFAM" id="SSF88659">
    <property type="entry name" value="Sigma3 and sigma4 domains of RNA polymerase sigma factors"/>
    <property type="match status" value="2"/>
</dbReference>
<dbReference type="InterPro" id="IPR014284">
    <property type="entry name" value="RNA_pol_sigma-70_dom"/>
</dbReference>
<dbReference type="InterPro" id="IPR050239">
    <property type="entry name" value="Sigma-70_RNA_pol_init_factors"/>
</dbReference>
<evidence type="ECO:0000259" key="7">
    <source>
        <dbReference type="PROSITE" id="PS00716"/>
    </source>
</evidence>
<dbReference type="InterPro" id="IPR013324">
    <property type="entry name" value="RNA_pol_sigma_r3/r4-like"/>
</dbReference>
<accession>A0ABT1EGQ3</accession>
<dbReference type="CDD" id="cd06171">
    <property type="entry name" value="Sigma70_r4"/>
    <property type="match status" value="1"/>
</dbReference>
<feature type="domain" description="RNA polymerase sigma-70" evidence="7">
    <location>
        <begin position="237"/>
        <end position="263"/>
    </location>
</feature>
<reference evidence="8 9" key="1">
    <citation type="journal article" date="2022" name="Genome Biol. Evol.">
        <title>Host diet, physiology and behaviors set the stage for Lachnospiraceae cladogenesis.</title>
        <authorList>
            <person name="Vera-Ponce De Leon A."/>
            <person name="Schneider M."/>
            <person name="Jahnes B.C."/>
            <person name="Sadowski V."/>
            <person name="Camuy-Velez L.A."/>
            <person name="Duan J."/>
            <person name="Sabree Z.L."/>
        </authorList>
    </citation>
    <scope>NUCLEOTIDE SEQUENCE [LARGE SCALE GENOMIC DNA]</scope>
    <source>
        <strain evidence="8 9">PAL227</strain>
    </source>
</reference>
<proteinExistence type="inferred from homology"/>
<comment type="function">
    <text evidence="5">Sigma factors are initiation factors that promote the attachment of RNA polymerase to specific initiation sites and are then released.</text>
</comment>
<evidence type="ECO:0000256" key="3">
    <source>
        <dbReference type="ARBA" id="ARBA00023125"/>
    </source>
</evidence>
<dbReference type="SUPFAM" id="SSF88946">
    <property type="entry name" value="Sigma2 domain of RNA polymerase sigma factors"/>
    <property type="match status" value="1"/>
</dbReference>
<dbReference type="InterPro" id="IPR007627">
    <property type="entry name" value="RNA_pol_sigma70_r2"/>
</dbReference>
<dbReference type="Proteomes" id="UP001523565">
    <property type="component" value="Unassembled WGS sequence"/>
</dbReference>
<dbReference type="PANTHER" id="PTHR30603">
    <property type="entry name" value="RNA POLYMERASE SIGMA FACTOR RPO"/>
    <property type="match status" value="1"/>
</dbReference>
<evidence type="ECO:0000256" key="4">
    <source>
        <dbReference type="ARBA" id="ARBA00023163"/>
    </source>
</evidence>
<dbReference type="PROSITE" id="PS00716">
    <property type="entry name" value="SIGMA70_2"/>
    <property type="match status" value="1"/>
</dbReference>
<keyword evidence="9" id="KW-1185">Reference proteome</keyword>
<gene>
    <name evidence="8" type="ORF">NK118_06200</name>
</gene>
<dbReference type="InterPro" id="IPR013325">
    <property type="entry name" value="RNA_pol_sigma_r2"/>
</dbReference>
<dbReference type="Gene3D" id="1.10.601.10">
    <property type="entry name" value="RNA Polymerase Primary Sigma Factor"/>
    <property type="match status" value="2"/>
</dbReference>
<dbReference type="PANTHER" id="PTHR30603:SF47">
    <property type="entry name" value="RNA POLYMERASE SIGMA FACTOR SIGD, CHLOROPLASTIC"/>
    <property type="match status" value="1"/>
</dbReference>
<sequence length="273" mass="31115">MEREEQAYLRDIGNIPLLTAEEEIELAKRIEQGDEEALKKLEESNLKLVVSMAKKYRGRGLSFMDLIQEGNLGLMQAAKKFDYHKGFRFSTYASWWINQAMARAILDKSRTIRIPVHMAENVNRVLKNRNELTVELGREPTPEEISERMGSVTPKAVCDMLSYAQDPLSLETPYGGAEDESSLESFIEDVNSASPEGALMKEALHDEISEVLATIPERDQEIIRMRFGLNPEGKIYTLEEVGNKIGLTRERIRQIEGRALKQLKINLVKMENE</sequence>
<keyword evidence="2 5" id="KW-0731">Sigma factor</keyword>
<evidence type="ECO:0000259" key="6">
    <source>
        <dbReference type="PROSITE" id="PS00715"/>
    </source>
</evidence>
<dbReference type="InterPro" id="IPR007630">
    <property type="entry name" value="RNA_pol_sigma70_r4"/>
</dbReference>
<dbReference type="EMBL" id="JAMZFV010000006">
    <property type="protein sequence ID" value="MCP1109843.1"/>
    <property type="molecule type" value="Genomic_DNA"/>
</dbReference>
<dbReference type="Pfam" id="PF00140">
    <property type="entry name" value="Sigma70_r1_2"/>
    <property type="match status" value="1"/>
</dbReference>
<evidence type="ECO:0000256" key="5">
    <source>
        <dbReference type="RuleBase" id="RU362124"/>
    </source>
</evidence>
<dbReference type="RefSeq" id="WP_262068724.1">
    <property type="nucleotide sequence ID" value="NZ_JAMXOC010000006.1"/>
</dbReference>
<dbReference type="PROSITE" id="PS00715">
    <property type="entry name" value="SIGMA70_1"/>
    <property type="match status" value="1"/>
</dbReference>
<evidence type="ECO:0000313" key="8">
    <source>
        <dbReference type="EMBL" id="MCP1109843.1"/>
    </source>
</evidence>
<evidence type="ECO:0000256" key="2">
    <source>
        <dbReference type="ARBA" id="ARBA00023082"/>
    </source>
</evidence>
<keyword evidence="1 5" id="KW-0805">Transcription regulation</keyword>
<keyword evidence="4 5" id="KW-0804">Transcription</keyword>
<evidence type="ECO:0000256" key="1">
    <source>
        <dbReference type="ARBA" id="ARBA00023015"/>
    </source>
</evidence>
<comment type="similarity">
    <text evidence="5">Belongs to the sigma-70 factor family.</text>
</comment>
<comment type="caution">
    <text evidence="8">The sequence shown here is derived from an EMBL/GenBank/DDBJ whole genome shotgun (WGS) entry which is preliminary data.</text>
</comment>
<evidence type="ECO:0000313" key="9">
    <source>
        <dbReference type="Proteomes" id="UP001523565"/>
    </source>
</evidence>